<gene>
    <name evidence="1" type="ORF">L207DRAFT_642104</name>
</gene>
<reference evidence="1 2" key="1">
    <citation type="submission" date="2016-04" db="EMBL/GenBank/DDBJ databases">
        <title>A degradative enzymes factory behind the ericoid mycorrhizal symbiosis.</title>
        <authorList>
            <consortium name="DOE Joint Genome Institute"/>
            <person name="Martino E."/>
            <person name="Morin E."/>
            <person name="Grelet G."/>
            <person name="Kuo A."/>
            <person name="Kohler A."/>
            <person name="Daghino S."/>
            <person name="Barry K."/>
            <person name="Choi C."/>
            <person name="Cichocki N."/>
            <person name="Clum A."/>
            <person name="Copeland A."/>
            <person name="Hainaut M."/>
            <person name="Haridas S."/>
            <person name="Labutti K."/>
            <person name="Lindquist E."/>
            <person name="Lipzen A."/>
            <person name="Khouja H.-R."/>
            <person name="Murat C."/>
            <person name="Ohm R."/>
            <person name="Olson A."/>
            <person name="Spatafora J."/>
            <person name="Veneault-Fourrey C."/>
            <person name="Henrissat B."/>
            <person name="Grigoriev I."/>
            <person name="Martin F."/>
            <person name="Perotto S."/>
        </authorList>
    </citation>
    <scope>NUCLEOTIDE SEQUENCE [LARGE SCALE GENOMIC DNA]</scope>
    <source>
        <strain evidence="1 2">F</strain>
    </source>
</reference>
<sequence length="147" mass="16336">MSTHATPHQLTMRLMEFLNTGDDSIADEIISDNYNEIDKNTVPGASHSNGKSGVKAQVHVMRAAFPDGHWEVQQYIELPEEGRIATQDLWTGTHLGPFMGVPATGKKIHVLAFAFSKMQDGKIIESNMMFDKLGLLQQLGVERIPLF</sequence>
<dbReference type="SUPFAM" id="SSF54427">
    <property type="entry name" value="NTF2-like"/>
    <property type="match status" value="1"/>
</dbReference>
<evidence type="ECO:0000313" key="2">
    <source>
        <dbReference type="Proteomes" id="UP000235786"/>
    </source>
</evidence>
<organism evidence="1 2">
    <name type="scientific">Hyaloscypha variabilis (strain UAMH 11265 / GT02V1 / F)</name>
    <name type="common">Meliniomyces variabilis</name>
    <dbReference type="NCBI Taxonomy" id="1149755"/>
    <lineage>
        <taxon>Eukaryota</taxon>
        <taxon>Fungi</taxon>
        <taxon>Dikarya</taxon>
        <taxon>Ascomycota</taxon>
        <taxon>Pezizomycotina</taxon>
        <taxon>Leotiomycetes</taxon>
        <taxon>Helotiales</taxon>
        <taxon>Hyaloscyphaceae</taxon>
        <taxon>Hyaloscypha</taxon>
        <taxon>Hyaloscypha variabilis</taxon>
    </lineage>
</organism>
<accession>A0A2J6QU13</accession>
<keyword evidence="2" id="KW-1185">Reference proteome</keyword>
<dbReference type="InterPro" id="IPR032710">
    <property type="entry name" value="NTF2-like_dom_sf"/>
</dbReference>
<dbReference type="InterPro" id="IPR009959">
    <property type="entry name" value="Cyclase_SnoaL-like"/>
</dbReference>
<dbReference type="EMBL" id="KZ613971">
    <property type="protein sequence ID" value="PMD29751.1"/>
    <property type="molecule type" value="Genomic_DNA"/>
</dbReference>
<dbReference type="PANTHER" id="PTHR38436:SF1">
    <property type="entry name" value="ESTER CYCLASE"/>
    <property type="match status" value="1"/>
</dbReference>
<dbReference type="GO" id="GO:0030638">
    <property type="term" value="P:polyketide metabolic process"/>
    <property type="evidence" value="ECO:0007669"/>
    <property type="project" value="InterPro"/>
</dbReference>
<name>A0A2J6QU13_HYAVF</name>
<proteinExistence type="predicted"/>
<dbReference type="Proteomes" id="UP000235786">
    <property type="component" value="Unassembled WGS sequence"/>
</dbReference>
<evidence type="ECO:0000313" key="1">
    <source>
        <dbReference type="EMBL" id="PMD29751.1"/>
    </source>
</evidence>
<dbReference type="Gene3D" id="3.10.450.50">
    <property type="match status" value="1"/>
</dbReference>
<dbReference type="AlphaFoldDB" id="A0A2J6QU13"/>
<protein>
    <submittedName>
        <fullName evidence="1">NTF2-like protein</fullName>
    </submittedName>
</protein>
<dbReference type="OrthoDB" id="3657563at2759"/>
<dbReference type="Pfam" id="PF07366">
    <property type="entry name" value="SnoaL"/>
    <property type="match status" value="1"/>
</dbReference>
<dbReference type="PANTHER" id="PTHR38436">
    <property type="entry name" value="POLYKETIDE CYCLASE SNOAL-LIKE DOMAIN"/>
    <property type="match status" value="1"/>
</dbReference>